<keyword evidence="4 12" id="KW-0812">Transmembrane</keyword>
<dbReference type="GO" id="GO:0015293">
    <property type="term" value="F:symporter activity"/>
    <property type="evidence" value="ECO:0007669"/>
    <property type="project" value="UniProtKB-KW"/>
</dbReference>
<dbReference type="Pfam" id="PF02080">
    <property type="entry name" value="TrkA_C"/>
    <property type="match status" value="2"/>
</dbReference>
<evidence type="ECO:0000256" key="9">
    <source>
        <dbReference type="ARBA" id="ARBA00023136"/>
    </source>
</evidence>
<evidence type="ECO:0000256" key="1">
    <source>
        <dbReference type="ARBA" id="ARBA00004651"/>
    </source>
</evidence>
<dbReference type="PANTHER" id="PTHR43652">
    <property type="entry name" value="BASIC AMINO ACID ANTIPORTER YFCC-RELATED"/>
    <property type="match status" value="1"/>
</dbReference>
<dbReference type="Proteomes" id="UP000001876">
    <property type="component" value="Unassembled WGS sequence"/>
</dbReference>
<dbReference type="RefSeq" id="XP_003055740.1">
    <property type="nucleotide sequence ID" value="XM_003055694.1"/>
</dbReference>
<accession>C1MIX8</accession>
<keyword evidence="5" id="KW-0677">Repeat</keyword>
<dbReference type="OMA" id="SVGMAEF"/>
<dbReference type="InterPro" id="IPR036721">
    <property type="entry name" value="RCK_C_sf"/>
</dbReference>
<comment type="subcellular location">
    <subcellularLocation>
        <location evidence="1">Cell membrane</location>
        <topology evidence="1">Multi-pass membrane protein</topology>
    </subcellularLocation>
</comment>
<evidence type="ECO:0000256" key="10">
    <source>
        <dbReference type="ARBA" id="ARBA00061614"/>
    </source>
</evidence>
<feature type="transmembrane region" description="Helical" evidence="12">
    <location>
        <begin position="404"/>
        <end position="420"/>
    </location>
</feature>
<feature type="transmembrane region" description="Helical" evidence="12">
    <location>
        <begin position="540"/>
        <end position="562"/>
    </location>
</feature>
<keyword evidence="3" id="KW-1003">Cell membrane</keyword>
<comment type="similarity">
    <text evidence="10">Belongs to the divalent anion:Na+ symporter (DASS) superfamily. Na+/sulfate symporter (TC 2.A.47.4) family.</text>
</comment>
<feature type="transmembrane region" description="Helical" evidence="12">
    <location>
        <begin position="30"/>
        <end position="47"/>
    </location>
</feature>
<dbReference type="InterPro" id="IPR004680">
    <property type="entry name" value="Cit_transptr-like_dom"/>
</dbReference>
<dbReference type="GO" id="GO:0008324">
    <property type="term" value="F:monoatomic cation transmembrane transporter activity"/>
    <property type="evidence" value="ECO:0007669"/>
    <property type="project" value="InterPro"/>
</dbReference>
<gene>
    <name evidence="14" type="ORF">MICPUCDRAFT_31122</name>
</gene>
<organism evidence="15">
    <name type="scientific">Micromonas pusilla (strain CCMP1545)</name>
    <name type="common">Picoplanktonic green alga</name>
    <dbReference type="NCBI Taxonomy" id="564608"/>
    <lineage>
        <taxon>Eukaryota</taxon>
        <taxon>Viridiplantae</taxon>
        <taxon>Chlorophyta</taxon>
        <taxon>Mamiellophyceae</taxon>
        <taxon>Mamiellales</taxon>
        <taxon>Mamiellaceae</taxon>
        <taxon>Micromonas</taxon>
    </lineage>
</organism>
<keyword evidence="15" id="KW-1185">Reference proteome</keyword>
<dbReference type="InterPro" id="IPR006037">
    <property type="entry name" value="RCK_C"/>
</dbReference>
<evidence type="ECO:0000313" key="14">
    <source>
        <dbReference type="EMBL" id="EEH60992.1"/>
    </source>
</evidence>
<dbReference type="Pfam" id="PF03600">
    <property type="entry name" value="CitMHS"/>
    <property type="match status" value="1"/>
</dbReference>
<evidence type="ECO:0000256" key="2">
    <source>
        <dbReference type="ARBA" id="ARBA00022448"/>
    </source>
</evidence>
<dbReference type="FunFam" id="3.30.70.1450:FF:000009">
    <property type="entry name" value="SLC13 family permease"/>
    <property type="match status" value="1"/>
</dbReference>
<proteinExistence type="inferred from homology"/>
<evidence type="ECO:0000256" key="3">
    <source>
        <dbReference type="ARBA" id="ARBA00022475"/>
    </source>
</evidence>
<dbReference type="GO" id="GO:0005886">
    <property type="term" value="C:plasma membrane"/>
    <property type="evidence" value="ECO:0007669"/>
    <property type="project" value="UniProtKB-SubCell"/>
</dbReference>
<feature type="transmembrane region" description="Helical" evidence="12">
    <location>
        <begin position="582"/>
        <end position="613"/>
    </location>
</feature>
<keyword evidence="2" id="KW-0813">Transport</keyword>
<feature type="transmembrane region" description="Helical" evidence="12">
    <location>
        <begin position="498"/>
        <end position="519"/>
    </location>
</feature>
<dbReference type="InterPro" id="IPR051679">
    <property type="entry name" value="DASS-Related_Transporters"/>
</dbReference>
<feature type="transmembrane region" description="Helical" evidence="12">
    <location>
        <begin position="135"/>
        <end position="156"/>
    </location>
</feature>
<evidence type="ECO:0000256" key="7">
    <source>
        <dbReference type="ARBA" id="ARBA00022989"/>
    </source>
</evidence>
<keyword evidence="6" id="KW-0769">Symport</keyword>
<evidence type="ECO:0000256" key="4">
    <source>
        <dbReference type="ARBA" id="ARBA00022692"/>
    </source>
</evidence>
<dbReference type="Gene3D" id="3.30.70.1450">
    <property type="entry name" value="Regulator of K+ conductance, C-terminal domain"/>
    <property type="match status" value="2"/>
</dbReference>
<dbReference type="GO" id="GO:0015116">
    <property type="term" value="F:sulfate transmembrane transporter activity"/>
    <property type="evidence" value="ECO:0007669"/>
    <property type="project" value="UniProtKB-ARBA"/>
</dbReference>
<dbReference type="GeneID" id="9680276"/>
<feature type="region of interest" description="Disordered" evidence="11">
    <location>
        <begin position="633"/>
        <end position="664"/>
    </location>
</feature>
<evidence type="ECO:0000256" key="6">
    <source>
        <dbReference type="ARBA" id="ARBA00022847"/>
    </source>
</evidence>
<sequence>MGEQWEGWYCVSIMFITFVALLKNVAGPDILMLGALAMMLAAGTVDIDSGLAGFSNKGLLTVACLFVVAAGISHTGALDYYMGRLLGHPKDAASAQIRLMVPIAFVSAFLNNTPVVAIMIPILQKWAHKIGVHKAQLFIPLSFASILGGTCTLIGTSTNLVVEGMMRDRYPEEEPMGLFALSIYGVPVAMSGMAYILIAAPRTKPRRRRWNADLRAMTDFTCPVRVLPEGALDGKTLMNAGLRGLAGLFLTAVQVAGSESEAMAVPGPEYVLQGGDVLWFAGDANGVHQLFRIPGLVPQTKQVDKLNINKTDRRLVQAVIAVRSPLCGQTVRDSHFRTCYDAVIIAVQRSGGRIQAKIGDIVLSAGDVLLLDTGGSFLRLYKHDPAFALVSEVENSSPPQFEKLLPACLTAVVMIVVFVAGLLDLFVAALLASGVMLATGCLTQKQAREAVKWDIIVTIAAAFGISAAMEQSGVASAIADTLVDGGNAAGTGNAGILVAIYAATVFMCNVVGNNAAAALMYPIAAGAAEQQGIERDQMSFLLMLAASASFMSPFGYQTNLMVYGPGGYVFADFLRFGSPMQVVQMVVSVTVVLLGGLWWTAWVGGFGMILLIYGGRSVAAALEAALCGGDASKEKDEGEEDYGDGALKSVPESEASAGPLAGVV</sequence>
<name>C1MIX8_MICPC</name>
<dbReference type="PROSITE" id="PS51202">
    <property type="entry name" value="RCK_C"/>
    <property type="match status" value="2"/>
</dbReference>
<dbReference type="eggNOG" id="KOG2639">
    <property type="taxonomic scope" value="Eukaryota"/>
</dbReference>
<keyword evidence="9 12" id="KW-0472">Membrane</keyword>
<evidence type="ECO:0000313" key="15">
    <source>
        <dbReference type="Proteomes" id="UP000001876"/>
    </source>
</evidence>
<dbReference type="AlphaFoldDB" id="C1MIX8"/>
<evidence type="ECO:0000256" key="8">
    <source>
        <dbReference type="ARBA" id="ARBA00023032"/>
    </source>
</evidence>
<feature type="transmembrane region" description="Helical" evidence="12">
    <location>
        <begin position="7"/>
        <end position="24"/>
    </location>
</feature>
<evidence type="ECO:0000256" key="11">
    <source>
        <dbReference type="SAM" id="MobiDB-lite"/>
    </source>
</evidence>
<feature type="transmembrane region" description="Helical" evidence="12">
    <location>
        <begin position="176"/>
        <end position="200"/>
    </location>
</feature>
<reference evidence="14 15" key="1">
    <citation type="journal article" date="2009" name="Science">
        <title>Green evolution and dynamic adaptations revealed by genomes of the marine picoeukaryotes Micromonas.</title>
        <authorList>
            <person name="Worden A.Z."/>
            <person name="Lee J.H."/>
            <person name="Mock T."/>
            <person name="Rouze P."/>
            <person name="Simmons M.P."/>
            <person name="Aerts A.L."/>
            <person name="Allen A.E."/>
            <person name="Cuvelier M.L."/>
            <person name="Derelle E."/>
            <person name="Everett M.V."/>
            <person name="Foulon E."/>
            <person name="Grimwood J."/>
            <person name="Gundlach H."/>
            <person name="Henrissat B."/>
            <person name="Napoli C."/>
            <person name="McDonald S.M."/>
            <person name="Parker M.S."/>
            <person name="Rombauts S."/>
            <person name="Salamov A."/>
            <person name="Von Dassow P."/>
            <person name="Badger J.H."/>
            <person name="Coutinho P.M."/>
            <person name="Demir E."/>
            <person name="Dubchak I."/>
            <person name="Gentemann C."/>
            <person name="Eikrem W."/>
            <person name="Gready J.E."/>
            <person name="John U."/>
            <person name="Lanier W."/>
            <person name="Lindquist E.A."/>
            <person name="Lucas S."/>
            <person name="Mayer K.F."/>
            <person name="Moreau H."/>
            <person name="Not F."/>
            <person name="Otillar R."/>
            <person name="Panaud O."/>
            <person name="Pangilinan J."/>
            <person name="Paulsen I."/>
            <person name="Piegu B."/>
            <person name="Poliakov A."/>
            <person name="Robbens S."/>
            <person name="Schmutz J."/>
            <person name="Toulza E."/>
            <person name="Wyss T."/>
            <person name="Zelensky A."/>
            <person name="Zhou K."/>
            <person name="Armbrust E.V."/>
            <person name="Bhattacharya D."/>
            <person name="Goodenough U.W."/>
            <person name="Van de Peer Y."/>
            <person name="Grigoriev I.V."/>
        </authorList>
    </citation>
    <scope>NUCLEOTIDE SEQUENCE [LARGE SCALE GENOMIC DNA]</scope>
    <source>
        <strain evidence="14 15">CCMP1545</strain>
    </source>
</reference>
<feature type="domain" description="RCK C-terminal" evidence="13">
    <location>
        <begin position="303"/>
        <end position="387"/>
    </location>
</feature>
<dbReference type="KEGG" id="mpp:MICPUCDRAFT_31122"/>
<evidence type="ECO:0000256" key="5">
    <source>
        <dbReference type="ARBA" id="ARBA00022737"/>
    </source>
</evidence>
<dbReference type="SUPFAM" id="SSF116726">
    <property type="entry name" value="TrkA C-terminal domain-like"/>
    <property type="match status" value="2"/>
</dbReference>
<keyword evidence="7 12" id="KW-1133">Transmembrane helix</keyword>
<keyword evidence="8" id="KW-0764">Sulfate transport</keyword>
<feature type="transmembrane region" description="Helical" evidence="12">
    <location>
        <begin position="97"/>
        <end position="123"/>
    </location>
</feature>
<dbReference type="EMBL" id="GG663735">
    <property type="protein sequence ID" value="EEH60992.1"/>
    <property type="molecule type" value="Genomic_DNA"/>
</dbReference>
<dbReference type="OrthoDB" id="442352at2759"/>
<protein>
    <submittedName>
        <fullName evidence="14">Divalent Anion:Na+ symporter family</fullName>
    </submittedName>
</protein>
<feature type="transmembrane region" description="Helical" evidence="12">
    <location>
        <begin position="59"/>
        <end position="77"/>
    </location>
</feature>
<evidence type="ECO:0000256" key="12">
    <source>
        <dbReference type="SAM" id="Phobius"/>
    </source>
</evidence>
<evidence type="ECO:0000259" key="13">
    <source>
        <dbReference type="PROSITE" id="PS51202"/>
    </source>
</evidence>
<dbReference type="PANTHER" id="PTHR43652:SF2">
    <property type="entry name" value="BASIC AMINO ACID ANTIPORTER YFCC-RELATED"/>
    <property type="match status" value="1"/>
</dbReference>
<dbReference type="GO" id="GO:0006813">
    <property type="term" value="P:potassium ion transport"/>
    <property type="evidence" value="ECO:0007669"/>
    <property type="project" value="InterPro"/>
</dbReference>
<dbReference type="STRING" id="564608.C1MIX8"/>
<feature type="domain" description="RCK C-terminal" evidence="13">
    <location>
        <begin position="209"/>
        <end position="296"/>
    </location>
</feature>